<dbReference type="InterPro" id="IPR043056">
    <property type="entry name" value="LuxQ-periplasm_N"/>
</dbReference>
<dbReference type="GO" id="GO:0005524">
    <property type="term" value="F:ATP binding"/>
    <property type="evidence" value="ECO:0007669"/>
    <property type="project" value="UniProtKB-KW"/>
</dbReference>
<keyword evidence="4" id="KW-0808">Transferase</keyword>
<dbReference type="SUPFAM" id="SSF141868">
    <property type="entry name" value="EAL domain-like"/>
    <property type="match status" value="1"/>
</dbReference>
<accession>A0A838XVI3</accession>
<sequence>MKDRRDFSFNRFVLGLFLVALLATSAALFSISYVGSLAIVDHELERFAKREQTLARLVFEQNLSRLDTYLRALSKDTKLKQALRIGDKAAATRILGTATDTPLGAQFEMLLLDRPEAPDWADASFSIFDLHRVLPADRRKSLPLGSWMILADETRPDGTLVAAEAIPVVDERSGKVLGHLVGGFVLNDTIALLGELSRALETDSLALFHDTTAIASVGHLGSSPLDPDTRATLTEDAHMLTGDQLLVRSELKVDRHGHPLYVVTERPSEAIENIRSTYVELFGPFLLYILAAALVAAYVLHRFTSPALQRLLAYASRIRRDSSDLTYHPGAVKEFNDLGRNLEHAFTDLRDTDRQFRELIDGSFQGVCIHADLEVLYLNRSLLNILGYTPSDRADLVSRGVLALVAPEEHDRMKSYLRARKQGASAPGVFEAKGLSKTGERLWIELHVRPARWDDRDAHYVTITDISERKRQEELIIRQANFDMLTGLPNRTLFRDRLLQSIARTQWNGGVFALLFVDLDRFKNINDSLGHSAGDMLIKAAAERISCVLDDHDTVARLGGDEFAIILANARNVWEIETQSAHILEQLARPVMVNGNTEVFSTASIGITVSPDDGDDDEVLLRQADTAMYHAKAEGGNKLRFFSSSMNDHLARSMEIESSLRRALETQELRLHYQPFVDVAKGHVIGCEALVRWNHPEKGPIPPADFIPIAEDTGLIVPLGAWVLEEACRFQRACAQKGLSLPVISVNVSPRQCRDETFVDMVRGTLKRTRMPARCLHLEITESVMFDETGASPIETLNAIRDLGVRLSLDDFGTGYSSLSNLKRFPIDTLKIDQSFVRDLETDPENRALVKAIIAMAASLGINVIAEGAETQGQCQTLLALGCRQIQGYHLGRPMPEADFLAYLDQPDHAGRLHVGAA</sequence>
<keyword evidence="6" id="KW-0418">Kinase</keyword>
<feature type="domain" description="GGDEF" evidence="11">
    <location>
        <begin position="510"/>
        <end position="644"/>
    </location>
</feature>
<evidence type="ECO:0000313" key="12">
    <source>
        <dbReference type="EMBL" id="MBA4613031.1"/>
    </source>
</evidence>
<dbReference type="GO" id="GO:0004673">
    <property type="term" value="F:protein histidine kinase activity"/>
    <property type="evidence" value="ECO:0007669"/>
    <property type="project" value="InterPro"/>
</dbReference>
<dbReference type="EMBL" id="JACEON010000015">
    <property type="protein sequence ID" value="MBA4613031.1"/>
    <property type="molecule type" value="Genomic_DNA"/>
</dbReference>
<dbReference type="SMART" id="SM00052">
    <property type="entry name" value="EAL"/>
    <property type="match status" value="1"/>
</dbReference>
<dbReference type="AlphaFoldDB" id="A0A838XVI3"/>
<dbReference type="GO" id="GO:0005886">
    <property type="term" value="C:plasma membrane"/>
    <property type="evidence" value="ECO:0007669"/>
    <property type="project" value="UniProtKB-SubCell"/>
</dbReference>
<dbReference type="NCBIfam" id="TIGR00229">
    <property type="entry name" value="sensory_box"/>
    <property type="match status" value="1"/>
</dbReference>
<proteinExistence type="predicted"/>
<dbReference type="InterPro" id="IPR015387">
    <property type="entry name" value="LuxQ-periplasm_dom"/>
</dbReference>
<evidence type="ECO:0000256" key="6">
    <source>
        <dbReference type="ARBA" id="ARBA00022777"/>
    </source>
</evidence>
<dbReference type="InterPro" id="IPR035919">
    <property type="entry name" value="EAL_sf"/>
</dbReference>
<feature type="domain" description="PAS" evidence="9">
    <location>
        <begin position="375"/>
        <end position="424"/>
    </location>
</feature>
<comment type="caution">
    <text evidence="12">The sequence shown here is derived from an EMBL/GenBank/DDBJ whole genome shotgun (WGS) entry which is preliminary data.</text>
</comment>
<keyword evidence="5" id="KW-0547">Nucleotide-binding</keyword>
<dbReference type="SMART" id="SM00091">
    <property type="entry name" value="PAS"/>
    <property type="match status" value="1"/>
</dbReference>
<dbReference type="InterPro" id="IPR035965">
    <property type="entry name" value="PAS-like_dom_sf"/>
</dbReference>
<dbReference type="RefSeq" id="WP_181761230.1">
    <property type="nucleotide sequence ID" value="NZ_BMCR01000007.1"/>
</dbReference>
<keyword evidence="2" id="KW-0472">Membrane</keyword>
<dbReference type="Gene3D" id="3.30.450.220">
    <property type="entry name" value="LuxQ periplasmic domain, N-terminal subdomain"/>
    <property type="match status" value="1"/>
</dbReference>
<dbReference type="Pfam" id="PF13426">
    <property type="entry name" value="PAS_9"/>
    <property type="match status" value="1"/>
</dbReference>
<keyword evidence="2" id="KW-1003">Cell membrane</keyword>
<dbReference type="Proteomes" id="UP000559404">
    <property type="component" value="Unassembled WGS sequence"/>
</dbReference>
<reference evidence="12 13" key="1">
    <citation type="submission" date="2020-07" db="EMBL/GenBank/DDBJ databases">
        <authorList>
            <person name="Li M."/>
        </authorList>
    </citation>
    <scope>NUCLEOTIDE SEQUENCE [LARGE SCALE GENOMIC DNA]</scope>
    <source>
        <strain evidence="12 13">DSM 23284</strain>
    </source>
</reference>
<dbReference type="InterPro" id="IPR000160">
    <property type="entry name" value="GGDEF_dom"/>
</dbReference>
<dbReference type="GO" id="GO:0016791">
    <property type="term" value="F:phosphatase activity"/>
    <property type="evidence" value="ECO:0007669"/>
    <property type="project" value="InterPro"/>
</dbReference>
<dbReference type="PANTHER" id="PTHR44757">
    <property type="entry name" value="DIGUANYLATE CYCLASE DGCP"/>
    <property type="match status" value="1"/>
</dbReference>
<dbReference type="PROSITE" id="PS50112">
    <property type="entry name" value="PAS"/>
    <property type="match status" value="1"/>
</dbReference>
<dbReference type="NCBIfam" id="TIGR00254">
    <property type="entry name" value="GGDEF"/>
    <property type="match status" value="1"/>
</dbReference>
<dbReference type="InterPro" id="IPR029787">
    <property type="entry name" value="Nucleotide_cyclase"/>
</dbReference>
<keyword evidence="2" id="KW-0997">Cell inner membrane</keyword>
<dbReference type="Pfam" id="PF09308">
    <property type="entry name" value="LuxQ-periplasm"/>
    <property type="match status" value="1"/>
</dbReference>
<protein>
    <submittedName>
        <fullName evidence="12">EAL domain-containing protein</fullName>
    </submittedName>
</protein>
<dbReference type="InterPro" id="IPR001633">
    <property type="entry name" value="EAL_dom"/>
</dbReference>
<dbReference type="CDD" id="cd00130">
    <property type="entry name" value="PAS"/>
    <property type="match status" value="1"/>
</dbReference>
<reference evidence="12 13" key="2">
    <citation type="submission" date="2020-08" db="EMBL/GenBank/DDBJ databases">
        <title>Stappia taiwanensis sp. nov., isolated from a coastal thermal spring.</title>
        <authorList>
            <person name="Kampfer P."/>
        </authorList>
    </citation>
    <scope>NUCLEOTIDE SEQUENCE [LARGE SCALE GENOMIC DNA]</scope>
    <source>
        <strain evidence="12 13">DSM 23284</strain>
    </source>
</reference>
<evidence type="ECO:0000256" key="8">
    <source>
        <dbReference type="ARBA" id="ARBA00023012"/>
    </source>
</evidence>
<dbReference type="FunFam" id="3.20.20.450:FF:000001">
    <property type="entry name" value="Cyclic di-GMP phosphodiesterase yahA"/>
    <property type="match status" value="1"/>
</dbReference>
<comment type="subcellular location">
    <subcellularLocation>
        <location evidence="1">Cell inner membrane</location>
        <topology evidence="1">Multi-pass membrane protein</topology>
    </subcellularLocation>
</comment>
<keyword evidence="8" id="KW-0902">Two-component regulatory system</keyword>
<dbReference type="SUPFAM" id="SSF103190">
    <property type="entry name" value="Sensory domain-like"/>
    <property type="match status" value="1"/>
</dbReference>
<keyword evidence="13" id="KW-1185">Reference proteome</keyword>
<dbReference type="PROSITE" id="PS50883">
    <property type="entry name" value="EAL"/>
    <property type="match status" value="1"/>
</dbReference>
<dbReference type="PANTHER" id="PTHR44757:SF2">
    <property type="entry name" value="BIOFILM ARCHITECTURE MAINTENANCE PROTEIN MBAA"/>
    <property type="match status" value="1"/>
</dbReference>
<dbReference type="PROSITE" id="PS50887">
    <property type="entry name" value="GGDEF"/>
    <property type="match status" value="1"/>
</dbReference>
<evidence type="ECO:0000256" key="3">
    <source>
        <dbReference type="ARBA" id="ARBA00022553"/>
    </source>
</evidence>
<name>A0A838XVI3_9HYPH</name>
<dbReference type="InterPro" id="IPR043128">
    <property type="entry name" value="Rev_trsase/Diguanyl_cyclase"/>
</dbReference>
<keyword evidence="3" id="KW-0597">Phosphoprotein</keyword>
<evidence type="ECO:0000259" key="10">
    <source>
        <dbReference type="PROSITE" id="PS50883"/>
    </source>
</evidence>
<gene>
    <name evidence="12" type="ORF">H1W37_15325</name>
</gene>
<evidence type="ECO:0000259" key="11">
    <source>
        <dbReference type="PROSITE" id="PS50887"/>
    </source>
</evidence>
<dbReference type="Gene3D" id="3.20.20.450">
    <property type="entry name" value="EAL domain"/>
    <property type="match status" value="1"/>
</dbReference>
<dbReference type="Gene3D" id="3.30.450.20">
    <property type="entry name" value="PAS domain"/>
    <property type="match status" value="1"/>
</dbReference>
<dbReference type="Gene3D" id="3.30.70.270">
    <property type="match status" value="1"/>
</dbReference>
<dbReference type="InterPro" id="IPR052155">
    <property type="entry name" value="Biofilm_reg_signaling"/>
</dbReference>
<dbReference type="CDD" id="cd01948">
    <property type="entry name" value="EAL"/>
    <property type="match status" value="1"/>
</dbReference>
<evidence type="ECO:0000256" key="2">
    <source>
        <dbReference type="ARBA" id="ARBA00022519"/>
    </source>
</evidence>
<evidence type="ECO:0000313" key="13">
    <source>
        <dbReference type="Proteomes" id="UP000559404"/>
    </source>
</evidence>
<dbReference type="InterPro" id="IPR000014">
    <property type="entry name" value="PAS"/>
</dbReference>
<organism evidence="12 13">
    <name type="scientific">Stappia taiwanensis</name>
    <dbReference type="NCBI Taxonomy" id="992267"/>
    <lineage>
        <taxon>Bacteria</taxon>
        <taxon>Pseudomonadati</taxon>
        <taxon>Pseudomonadota</taxon>
        <taxon>Alphaproteobacteria</taxon>
        <taxon>Hyphomicrobiales</taxon>
        <taxon>Stappiaceae</taxon>
        <taxon>Stappia</taxon>
    </lineage>
</organism>
<feature type="domain" description="EAL" evidence="10">
    <location>
        <begin position="653"/>
        <end position="908"/>
    </location>
</feature>
<evidence type="ECO:0000259" key="9">
    <source>
        <dbReference type="PROSITE" id="PS50112"/>
    </source>
</evidence>
<dbReference type="SUPFAM" id="SSF55785">
    <property type="entry name" value="PYP-like sensor domain (PAS domain)"/>
    <property type="match status" value="1"/>
</dbReference>
<evidence type="ECO:0000256" key="4">
    <source>
        <dbReference type="ARBA" id="ARBA00022679"/>
    </source>
</evidence>
<dbReference type="Pfam" id="PF00990">
    <property type="entry name" value="GGDEF"/>
    <property type="match status" value="1"/>
</dbReference>
<dbReference type="SUPFAM" id="SSF55073">
    <property type="entry name" value="Nucleotide cyclase"/>
    <property type="match status" value="1"/>
</dbReference>
<dbReference type="GO" id="GO:0000160">
    <property type="term" value="P:phosphorelay signal transduction system"/>
    <property type="evidence" value="ECO:0007669"/>
    <property type="project" value="UniProtKB-KW"/>
</dbReference>
<keyword evidence="7" id="KW-0067">ATP-binding</keyword>
<dbReference type="InterPro" id="IPR029151">
    <property type="entry name" value="Sensor-like_sf"/>
</dbReference>
<evidence type="ECO:0000256" key="5">
    <source>
        <dbReference type="ARBA" id="ARBA00022741"/>
    </source>
</evidence>
<dbReference type="Pfam" id="PF00563">
    <property type="entry name" value="EAL"/>
    <property type="match status" value="1"/>
</dbReference>
<evidence type="ECO:0000256" key="7">
    <source>
        <dbReference type="ARBA" id="ARBA00022840"/>
    </source>
</evidence>
<dbReference type="CDD" id="cd01949">
    <property type="entry name" value="GGDEF"/>
    <property type="match status" value="1"/>
</dbReference>
<dbReference type="SMART" id="SM00267">
    <property type="entry name" value="GGDEF"/>
    <property type="match status" value="1"/>
</dbReference>
<evidence type="ECO:0000256" key="1">
    <source>
        <dbReference type="ARBA" id="ARBA00004429"/>
    </source>
</evidence>